<evidence type="ECO:0000313" key="1">
    <source>
        <dbReference type="Proteomes" id="UP000887579"/>
    </source>
</evidence>
<organism evidence="1 2">
    <name type="scientific">Panagrolaimus sp. ES5</name>
    <dbReference type="NCBI Taxonomy" id="591445"/>
    <lineage>
        <taxon>Eukaryota</taxon>
        <taxon>Metazoa</taxon>
        <taxon>Ecdysozoa</taxon>
        <taxon>Nematoda</taxon>
        <taxon>Chromadorea</taxon>
        <taxon>Rhabditida</taxon>
        <taxon>Tylenchina</taxon>
        <taxon>Panagrolaimomorpha</taxon>
        <taxon>Panagrolaimoidea</taxon>
        <taxon>Panagrolaimidae</taxon>
        <taxon>Panagrolaimus</taxon>
    </lineage>
</organism>
<dbReference type="Proteomes" id="UP000887579">
    <property type="component" value="Unplaced"/>
</dbReference>
<reference evidence="2" key="1">
    <citation type="submission" date="2022-11" db="UniProtKB">
        <authorList>
            <consortium name="WormBaseParasite"/>
        </authorList>
    </citation>
    <scope>IDENTIFICATION</scope>
</reference>
<sequence>MKVGYAKFGESLVSAITILPSNFNDLESNVDVDAIYGDKIVVLTRKLAKLYYIVSEVIKAEKYNFFGIKIENGELSLLERVEKRFLLLKENESALISTIDTIKNKIISESEKPDLNIIFFDYSKFDQANFNDCYIIERKDMTEDDLIHAGALFKAKSDFTGNIISFVDTTKKVPYFNIVYKLLNSASNYHPLTEAFGIDLGTSRSALAVHQFYDIDYDIIVVRDAYDEGTLLYSWVAFDQRDDEKICGKTVYDRFNTKGEYIVYDCKKIIGKKLKDIEQNKHWRYEVIDNNKGGVEIKVKSKDDAGEDKPKFVTPEEVYAIMLERFKSNAMKFTSINIKKAVFTVPSNFNQQQKNAMRQAAKLANIEVLRFIPEPTAAALSFCSRMEEKPKNNDLILVFDLGGGTFDISIFKVQNEKLVELCQHSDMNLGGSNFTEILFWHAKEAFIKEHNFDLTKKENELLIKNVDIYIKKEEFEELAVDLLEKIKETIDYSLKKANVKADDISLVIKVGGSCAMPMVKSLIHDTFPNSKVKNSDPQHEVALGAALYASSILPQKKIQTDFIKNYWPL</sequence>
<evidence type="ECO:0000313" key="2">
    <source>
        <dbReference type="WBParaSite" id="ES5_v2.g22496.t1"/>
    </source>
</evidence>
<name>A0AC34FYH9_9BILA</name>
<protein>
    <submittedName>
        <fullName evidence="2">Heat shock protein 70</fullName>
    </submittedName>
</protein>
<accession>A0AC34FYH9</accession>
<proteinExistence type="predicted"/>
<dbReference type="WBParaSite" id="ES5_v2.g22496.t1">
    <property type="protein sequence ID" value="ES5_v2.g22496.t1"/>
    <property type="gene ID" value="ES5_v2.g22496"/>
</dbReference>